<feature type="compositionally biased region" description="Basic and acidic residues" evidence="1">
    <location>
        <begin position="60"/>
        <end position="72"/>
    </location>
</feature>
<reference evidence="2 3" key="1">
    <citation type="submission" date="2019-01" db="EMBL/GenBank/DDBJ databases">
        <authorList>
            <person name="Braley A."/>
            <person name="Cevasco M.E."/>
            <person name="Cornely K.A."/>
            <person name="Deaver S."/>
            <person name="Easterwood J.C."/>
            <person name="Korey C.A."/>
            <person name="Neely M."/>
            <person name="Reyna N."/>
            <person name="Tobiason D."/>
            <person name="Wilczek M."/>
            <person name="Molloy S.D."/>
            <person name="Garlena R.A."/>
            <person name="Russell D.A."/>
            <person name="Pope W.H."/>
            <person name="Jacobs-Sera D."/>
            <person name="Hatfull G.F."/>
        </authorList>
    </citation>
    <scope>NUCLEOTIDE SEQUENCE [LARGE SCALE GENOMIC DNA]</scope>
</reference>
<evidence type="ECO:0000313" key="2">
    <source>
        <dbReference type="EMBL" id="QAY05763.1"/>
    </source>
</evidence>
<gene>
    <name evidence="2" type="primary">25</name>
    <name evidence="2" type="ORF">SEA_VASANTI_25</name>
</gene>
<dbReference type="KEGG" id="vg:77929219"/>
<protein>
    <submittedName>
        <fullName evidence="2">Uncharacterized protein</fullName>
    </submittedName>
</protein>
<evidence type="ECO:0000256" key="1">
    <source>
        <dbReference type="SAM" id="MobiDB-lite"/>
    </source>
</evidence>
<keyword evidence="3" id="KW-1185">Reference proteome</keyword>
<dbReference type="Proteomes" id="UP000290746">
    <property type="component" value="Segment"/>
</dbReference>
<dbReference type="RefSeq" id="YP_010653385.1">
    <property type="nucleotide sequence ID" value="NC_070797.1"/>
</dbReference>
<feature type="region of interest" description="Disordered" evidence="1">
    <location>
        <begin position="35"/>
        <end position="90"/>
    </location>
</feature>
<dbReference type="EMBL" id="MK359313">
    <property type="protein sequence ID" value="QAY05763.1"/>
    <property type="molecule type" value="Genomic_DNA"/>
</dbReference>
<proteinExistence type="predicted"/>
<dbReference type="GeneID" id="77929219"/>
<sequence length="90" mass="9834">MIVNVDGVQLDLRVREGVLEVGRADKTWIGSMFVGHDPEPEPAQPAVDQTPSAPILPENWTRDDDGTIRDASGRSIYGVSPTEPQQHQGE</sequence>
<accession>A0A411BVX3</accession>
<name>A0A411BVX3_9CAUD</name>
<evidence type="ECO:0000313" key="3">
    <source>
        <dbReference type="Proteomes" id="UP000290746"/>
    </source>
</evidence>
<organism evidence="2 3">
    <name type="scientific">Gordonia phage Vasanti</name>
    <dbReference type="NCBI Taxonomy" id="2502431"/>
    <lineage>
        <taxon>Viruses</taxon>
        <taxon>Duplodnaviria</taxon>
        <taxon>Heunggongvirae</taxon>
        <taxon>Uroviricota</taxon>
        <taxon>Caudoviricetes</taxon>
        <taxon>Attisvirus</taxon>
        <taxon>Attisvirus vasanti</taxon>
    </lineage>
</organism>